<dbReference type="InterPro" id="IPR036271">
    <property type="entry name" value="Tet_transcr_reg_TetR-rel_C_sf"/>
</dbReference>
<dbReference type="GO" id="GO:0003677">
    <property type="term" value="F:DNA binding"/>
    <property type="evidence" value="ECO:0007669"/>
    <property type="project" value="UniProtKB-UniRule"/>
</dbReference>
<feature type="DNA-binding region" description="H-T-H motif" evidence="4">
    <location>
        <begin position="38"/>
        <end position="57"/>
    </location>
</feature>
<evidence type="ECO:0000256" key="1">
    <source>
        <dbReference type="ARBA" id="ARBA00023015"/>
    </source>
</evidence>
<dbReference type="PANTHER" id="PTHR47506">
    <property type="entry name" value="TRANSCRIPTIONAL REGULATORY PROTEIN"/>
    <property type="match status" value="1"/>
</dbReference>
<dbReference type="PANTHER" id="PTHR47506:SF1">
    <property type="entry name" value="HTH-TYPE TRANSCRIPTIONAL REGULATOR YJDC"/>
    <property type="match status" value="1"/>
</dbReference>
<sequence length="218" mass="24730">MSTSSGRSRVCPKAAQRREEILDAAIRCFREKGFHAASMSSIAKAFGMSAGHIYNYFDSKEDVIEAIVNRWLDNYIHTIRIRWNPDPDIHREEVQESIGQQIEDRLTCGDRALMFEIAAESFRNKKIAECIRRADRAGRKHLMEQAVACYREHGVEPPADLEKRLVVVGAFLDGLVFYTGMDPEFEPKTVLPILTDILLYLEKNDGKPSAKGKAEKEA</sequence>
<organism evidence="6 7">
    <name type="scientific">Mesosutterella multiformis</name>
    <dbReference type="NCBI Taxonomy" id="2259133"/>
    <lineage>
        <taxon>Bacteria</taxon>
        <taxon>Pseudomonadati</taxon>
        <taxon>Pseudomonadota</taxon>
        <taxon>Betaproteobacteria</taxon>
        <taxon>Burkholderiales</taxon>
        <taxon>Sutterellaceae</taxon>
        <taxon>Mesosutterella</taxon>
    </lineage>
</organism>
<dbReference type="SUPFAM" id="SSF46689">
    <property type="entry name" value="Homeodomain-like"/>
    <property type="match status" value="1"/>
</dbReference>
<proteinExistence type="predicted"/>
<evidence type="ECO:0000256" key="3">
    <source>
        <dbReference type="ARBA" id="ARBA00023163"/>
    </source>
</evidence>
<evidence type="ECO:0000313" key="6">
    <source>
        <dbReference type="EMBL" id="GBO93233.1"/>
    </source>
</evidence>
<feature type="domain" description="HTH tetR-type" evidence="5">
    <location>
        <begin position="15"/>
        <end position="75"/>
    </location>
</feature>
<dbReference type="PROSITE" id="PS50977">
    <property type="entry name" value="HTH_TETR_2"/>
    <property type="match status" value="1"/>
</dbReference>
<comment type="caution">
    <text evidence="6">The sequence shown here is derived from an EMBL/GenBank/DDBJ whole genome shotgun (WGS) entry which is preliminary data.</text>
</comment>
<dbReference type="Pfam" id="PF00440">
    <property type="entry name" value="TetR_N"/>
    <property type="match status" value="1"/>
</dbReference>
<dbReference type="OrthoDB" id="9816320at2"/>
<dbReference type="EMBL" id="BGZJ01000001">
    <property type="protein sequence ID" value="GBO93233.1"/>
    <property type="molecule type" value="Genomic_DNA"/>
</dbReference>
<name>A0A388SC71_9BURK</name>
<dbReference type="SUPFAM" id="SSF48498">
    <property type="entry name" value="Tetracyclin repressor-like, C-terminal domain"/>
    <property type="match status" value="1"/>
</dbReference>
<keyword evidence="1" id="KW-0805">Transcription regulation</keyword>
<dbReference type="Proteomes" id="UP000266091">
    <property type="component" value="Unassembled WGS sequence"/>
</dbReference>
<accession>A0A388SC71</accession>
<reference evidence="6 7" key="1">
    <citation type="journal article" date="2018" name="Int. J. Syst. Evol. Microbiol.">
        <title>Mesosutterella multiformis gen. nov., sp. nov., a member of the family Sutterellaceae and Sutterella megalosphaeroides sp. nov., isolated from human faeces.</title>
        <authorList>
            <person name="Sakamoto M."/>
            <person name="Ikeyama N."/>
            <person name="Kunihiro T."/>
            <person name="Iino T."/>
            <person name="Yuki M."/>
            <person name="Ohkuma M."/>
        </authorList>
    </citation>
    <scope>NUCLEOTIDE SEQUENCE [LARGE SCALE GENOMIC DNA]</scope>
    <source>
        <strain evidence="6 7">4NBBH2</strain>
    </source>
</reference>
<protein>
    <submittedName>
        <fullName evidence="6">TetR family transcriptional regulator</fullName>
    </submittedName>
</protein>
<dbReference type="InterPro" id="IPR001647">
    <property type="entry name" value="HTH_TetR"/>
</dbReference>
<evidence type="ECO:0000256" key="4">
    <source>
        <dbReference type="PROSITE-ProRule" id="PRU00335"/>
    </source>
</evidence>
<dbReference type="AlphaFoldDB" id="A0A388SC71"/>
<evidence type="ECO:0000259" key="5">
    <source>
        <dbReference type="PROSITE" id="PS50977"/>
    </source>
</evidence>
<keyword evidence="2 4" id="KW-0238">DNA-binding</keyword>
<gene>
    <name evidence="6" type="ORF">MESMUL_05870</name>
</gene>
<evidence type="ECO:0000313" key="7">
    <source>
        <dbReference type="Proteomes" id="UP000266091"/>
    </source>
</evidence>
<dbReference type="InterPro" id="IPR009057">
    <property type="entry name" value="Homeodomain-like_sf"/>
</dbReference>
<keyword evidence="7" id="KW-1185">Reference proteome</keyword>
<dbReference type="Gene3D" id="1.10.357.10">
    <property type="entry name" value="Tetracycline Repressor, domain 2"/>
    <property type="match status" value="1"/>
</dbReference>
<evidence type="ECO:0000256" key="2">
    <source>
        <dbReference type="ARBA" id="ARBA00023125"/>
    </source>
</evidence>
<dbReference type="RefSeq" id="WP_116269653.1">
    <property type="nucleotide sequence ID" value="NZ_BGZJ01000001.1"/>
</dbReference>
<keyword evidence="3" id="KW-0804">Transcription</keyword>
<dbReference type="PRINTS" id="PR00455">
    <property type="entry name" value="HTHTETR"/>
</dbReference>